<feature type="non-terminal residue" evidence="1">
    <location>
        <position position="1"/>
    </location>
</feature>
<reference evidence="1" key="1">
    <citation type="submission" date="2021-02" db="EMBL/GenBank/DDBJ databases">
        <authorList>
            <person name="Nowell W R."/>
        </authorList>
    </citation>
    <scope>NUCLEOTIDE SEQUENCE</scope>
</reference>
<protein>
    <submittedName>
        <fullName evidence="1">Uncharacterized protein</fullName>
    </submittedName>
</protein>
<dbReference type="Proteomes" id="UP000681720">
    <property type="component" value="Unassembled WGS sequence"/>
</dbReference>
<proteinExistence type="predicted"/>
<dbReference type="EMBL" id="CAJOBJ010368127">
    <property type="protein sequence ID" value="CAF5222103.1"/>
    <property type="molecule type" value="Genomic_DNA"/>
</dbReference>
<evidence type="ECO:0000313" key="2">
    <source>
        <dbReference type="Proteomes" id="UP000681720"/>
    </source>
</evidence>
<name>A0A8S3JZE6_9BILA</name>
<evidence type="ECO:0000313" key="1">
    <source>
        <dbReference type="EMBL" id="CAF5222103.1"/>
    </source>
</evidence>
<organism evidence="1 2">
    <name type="scientific">Rotaria magnacalcarata</name>
    <dbReference type="NCBI Taxonomy" id="392030"/>
    <lineage>
        <taxon>Eukaryota</taxon>
        <taxon>Metazoa</taxon>
        <taxon>Spiralia</taxon>
        <taxon>Gnathifera</taxon>
        <taxon>Rotifera</taxon>
        <taxon>Eurotatoria</taxon>
        <taxon>Bdelloidea</taxon>
        <taxon>Philodinida</taxon>
        <taxon>Philodinidae</taxon>
        <taxon>Rotaria</taxon>
    </lineage>
</organism>
<gene>
    <name evidence="1" type="ORF">GIL414_LOCUS84891</name>
</gene>
<dbReference type="AlphaFoldDB" id="A0A8S3JZE6"/>
<comment type="caution">
    <text evidence="1">The sequence shown here is derived from an EMBL/GenBank/DDBJ whole genome shotgun (WGS) entry which is preliminary data.</text>
</comment>
<sequence>MRAAGAIAPSRSAADSKQIDQNLAGESGLHVKIAAKKWIESKFS</sequence>
<accession>A0A8S3JZE6</accession>